<gene>
    <name evidence="2" type="ORF">NNA32_05075</name>
</gene>
<dbReference type="RefSeq" id="WP_178942992.1">
    <property type="nucleotide sequence ID" value="NZ_JAIWJF010000002.1"/>
</dbReference>
<protein>
    <recommendedName>
        <fullName evidence="4">Bacteriocin</fullName>
    </recommendedName>
</protein>
<reference evidence="2" key="1">
    <citation type="submission" date="2022-06" db="EMBL/GenBank/DDBJ databases">
        <title>Antifungal cultures and metabolites of lactic acid bacteria for use in dairy fermentations.</title>
        <authorList>
            <person name="Zhao Z."/>
            <person name="Gaenzle M."/>
        </authorList>
    </citation>
    <scope>NUCLEOTIDE SEQUENCE</scope>
    <source>
        <strain evidence="2">FUA3126</strain>
    </source>
</reference>
<accession>A0ABT6D913</accession>
<feature type="region of interest" description="Disordered" evidence="1">
    <location>
        <begin position="37"/>
        <end position="61"/>
    </location>
</feature>
<evidence type="ECO:0000313" key="2">
    <source>
        <dbReference type="EMBL" id="MDF9913620.1"/>
    </source>
</evidence>
<evidence type="ECO:0000256" key="1">
    <source>
        <dbReference type="SAM" id="MobiDB-lite"/>
    </source>
</evidence>
<evidence type="ECO:0000313" key="3">
    <source>
        <dbReference type="Proteomes" id="UP001152867"/>
    </source>
</evidence>
<keyword evidence="3" id="KW-1185">Reference proteome</keyword>
<comment type="caution">
    <text evidence="2">The sequence shown here is derived from an EMBL/GenBank/DDBJ whole genome shotgun (WGS) entry which is preliminary data.</text>
</comment>
<dbReference type="EMBL" id="JANDJP010000004">
    <property type="protein sequence ID" value="MDF9913620.1"/>
    <property type="molecule type" value="Genomic_DNA"/>
</dbReference>
<dbReference type="Proteomes" id="UP001152867">
    <property type="component" value="Unassembled WGS sequence"/>
</dbReference>
<sequence length="61" mass="6935">MIEQALNYDLTKKFKVINQEQQEEIKGGVNFTIPRGPLEGTGSYGPGEPLKDVNDNPGWWW</sequence>
<name>A0ABT6D913_9LACO</name>
<organism evidence="2 3">
    <name type="scientific">Furfurilactobacillus milii</name>
    <dbReference type="NCBI Taxonomy" id="2888272"/>
    <lineage>
        <taxon>Bacteria</taxon>
        <taxon>Bacillati</taxon>
        <taxon>Bacillota</taxon>
        <taxon>Bacilli</taxon>
        <taxon>Lactobacillales</taxon>
        <taxon>Lactobacillaceae</taxon>
        <taxon>Furfurilactobacillus</taxon>
    </lineage>
</organism>
<proteinExistence type="predicted"/>
<evidence type="ECO:0008006" key="4">
    <source>
        <dbReference type="Google" id="ProtNLM"/>
    </source>
</evidence>